<reference evidence="1" key="1">
    <citation type="submission" date="2018-05" db="EMBL/GenBank/DDBJ databases">
        <authorList>
            <person name="Lanie J.A."/>
            <person name="Ng W.-L."/>
            <person name="Kazmierczak K.M."/>
            <person name="Andrzejewski T.M."/>
            <person name="Davidsen T.M."/>
            <person name="Wayne K.J."/>
            <person name="Tettelin H."/>
            <person name="Glass J.I."/>
            <person name="Rusch D."/>
            <person name="Podicherti R."/>
            <person name="Tsui H.-C.T."/>
            <person name="Winkler M.E."/>
        </authorList>
    </citation>
    <scope>NUCLEOTIDE SEQUENCE</scope>
</reference>
<organism evidence="1">
    <name type="scientific">marine metagenome</name>
    <dbReference type="NCBI Taxonomy" id="408172"/>
    <lineage>
        <taxon>unclassified sequences</taxon>
        <taxon>metagenomes</taxon>
        <taxon>ecological metagenomes</taxon>
    </lineage>
</organism>
<gene>
    <name evidence="1" type="ORF">METZ01_LOCUS447453</name>
</gene>
<evidence type="ECO:0000313" key="1">
    <source>
        <dbReference type="EMBL" id="SVD94599.1"/>
    </source>
</evidence>
<name>A0A382ZHB7_9ZZZZ</name>
<feature type="non-terminal residue" evidence="1">
    <location>
        <position position="38"/>
    </location>
</feature>
<proteinExistence type="predicted"/>
<sequence length="38" mass="4453">MNYPSILLILSFSLTAYAVDKKEPYNLLVIQTDEHHFK</sequence>
<dbReference type="AlphaFoldDB" id="A0A382ZHB7"/>
<dbReference type="EMBL" id="UINC01183713">
    <property type="protein sequence ID" value="SVD94599.1"/>
    <property type="molecule type" value="Genomic_DNA"/>
</dbReference>
<accession>A0A382ZHB7</accession>
<protein>
    <submittedName>
        <fullName evidence="1">Uncharacterized protein</fullName>
    </submittedName>
</protein>